<feature type="transmembrane region" description="Helical" evidence="1">
    <location>
        <begin position="6"/>
        <end position="37"/>
    </location>
</feature>
<protein>
    <submittedName>
        <fullName evidence="2">Epithelial membrane protein 1</fullName>
    </submittedName>
</protein>
<evidence type="ECO:0000313" key="4">
    <source>
        <dbReference type="Proteomes" id="UP000000589"/>
    </source>
</evidence>
<dbReference type="ExpressionAtlas" id="S4R2U4">
    <property type="expression patterns" value="baseline and differential"/>
</dbReference>
<keyword evidence="1" id="KW-1133">Transmembrane helix</keyword>
<dbReference type="Proteomes" id="UP000000589">
    <property type="component" value="Chromosome 6"/>
</dbReference>
<dbReference type="MGI" id="MGI:107941">
    <property type="gene designation" value="Emp1"/>
</dbReference>
<evidence type="ECO:0000313" key="2">
    <source>
        <dbReference type="Ensembl" id="ENSMUSP00000138789.2"/>
    </source>
</evidence>
<reference evidence="2 4" key="2">
    <citation type="journal article" date="2011" name="PLoS Biol.">
        <title>Modernizing reference genome assemblies.</title>
        <authorList>
            <person name="Church D.M."/>
            <person name="Schneider V.A."/>
            <person name="Graves T."/>
            <person name="Auger K."/>
            <person name="Cunningham F."/>
            <person name="Bouk N."/>
            <person name="Chen H.C."/>
            <person name="Agarwala R."/>
            <person name="McLaren W.M."/>
            <person name="Ritchie G.R."/>
            <person name="Albracht D."/>
            <person name="Kremitzki M."/>
            <person name="Rock S."/>
            <person name="Kotkiewicz H."/>
            <person name="Kremitzki C."/>
            <person name="Wollam A."/>
            <person name="Trani L."/>
            <person name="Fulton L."/>
            <person name="Fulton R."/>
            <person name="Matthews L."/>
            <person name="Whitehead S."/>
            <person name="Chow W."/>
            <person name="Torrance J."/>
            <person name="Dunn M."/>
            <person name="Harden G."/>
            <person name="Threadgold G."/>
            <person name="Wood J."/>
            <person name="Collins J."/>
            <person name="Heath P."/>
            <person name="Griffiths G."/>
            <person name="Pelan S."/>
            <person name="Grafham D."/>
            <person name="Eichler E.E."/>
            <person name="Weinstock G."/>
            <person name="Mardis E.R."/>
            <person name="Wilson R.K."/>
            <person name="Howe K."/>
            <person name="Flicek P."/>
            <person name="Hubbard T."/>
        </authorList>
    </citation>
    <scope>NUCLEOTIDE SEQUENCE [LARGE SCALE GENOMIC DNA]</scope>
    <source>
        <strain evidence="2 4">C57BL/6J</strain>
    </source>
</reference>
<evidence type="ECO:0000313" key="3">
    <source>
        <dbReference type="MGI" id="MGI:107941"/>
    </source>
</evidence>
<accession>S4R2U4</accession>
<dbReference type="VEuPathDB" id="HostDB:ENSMUSG00000030208"/>
<dbReference type="Antibodypedia" id="23604">
    <property type="antibodies" value="106 antibodies from 20 providers"/>
</dbReference>
<keyword evidence="1" id="KW-0472">Membrane</keyword>
<proteinExistence type="predicted"/>
<dbReference type="Bgee" id="ENSMUSG00000030208">
    <property type="expression patterns" value="Expressed in substantia propria of cornea and 207 other cell types or tissues"/>
</dbReference>
<organism evidence="2 4">
    <name type="scientific">Mus musculus</name>
    <name type="common">Mouse</name>
    <dbReference type="NCBI Taxonomy" id="10090"/>
    <lineage>
        <taxon>Eukaryota</taxon>
        <taxon>Metazoa</taxon>
        <taxon>Chordata</taxon>
        <taxon>Craniata</taxon>
        <taxon>Vertebrata</taxon>
        <taxon>Euteleostomi</taxon>
        <taxon>Mammalia</taxon>
        <taxon>Eutheria</taxon>
        <taxon>Euarchontoglires</taxon>
        <taxon>Glires</taxon>
        <taxon>Rodentia</taxon>
        <taxon>Myomorpha</taxon>
        <taxon>Muroidea</taxon>
        <taxon>Muridae</taxon>
        <taxon>Murinae</taxon>
        <taxon>Mus</taxon>
        <taxon>Mus</taxon>
    </lineage>
</organism>
<dbReference type="AGR" id="MGI:107941"/>
<sequence length="41" mass="4406">MLVLLAGLFVVHIATAIMLFVSTIANIEFICVALAVLELTM</sequence>
<evidence type="ECO:0000256" key="1">
    <source>
        <dbReference type="SAM" id="Phobius"/>
    </source>
</evidence>
<dbReference type="AlphaFoldDB" id="S4R2U4"/>
<name>S4R2U4_MOUSE</name>
<reference evidence="2 4" key="1">
    <citation type="journal article" date="2009" name="PLoS Biol.">
        <title>Lineage-specific biology revealed by a finished genome assembly of the mouse.</title>
        <authorList>
            <consortium name="Mouse Genome Sequencing Consortium"/>
            <person name="Church D.M."/>
            <person name="Goodstadt L."/>
            <person name="Hillier L.W."/>
            <person name="Zody M.C."/>
            <person name="Goldstein S."/>
            <person name="She X."/>
            <person name="Bult C.J."/>
            <person name="Agarwala R."/>
            <person name="Cherry J.L."/>
            <person name="DiCuccio M."/>
            <person name="Hlavina W."/>
            <person name="Kapustin Y."/>
            <person name="Meric P."/>
            <person name="Maglott D."/>
            <person name="Birtle Z."/>
            <person name="Marques A.C."/>
            <person name="Graves T."/>
            <person name="Zhou S."/>
            <person name="Teague B."/>
            <person name="Potamousis K."/>
            <person name="Churas C."/>
            <person name="Place M."/>
            <person name="Herschleb J."/>
            <person name="Runnheim R."/>
            <person name="Forrest D."/>
            <person name="Amos-Landgraf J."/>
            <person name="Schwartz D.C."/>
            <person name="Cheng Z."/>
            <person name="Lindblad-Toh K."/>
            <person name="Eichler E.E."/>
            <person name="Ponting C.P."/>
        </authorList>
    </citation>
    <scope>NUCLEOTIDE SEQUENCE [LARGE SCALE GENOMIC DNA]</scope>
    <source>
        <strain evidence="2 4">C57BL/6J</strain>
    </source>
</reference>
<dbReference type="HOGENOM" id="CLU_3279325_0_0_1"/>
<dbReference type="Ensembl" id="ENSMUST00000154270.8">
    <property type="protein sequence ID" value="ENSMUSP00000138789.2"/>
    <property type="gene ID" value="ENSMUSG00000030208.16"/>
</dbReference>
<gene>
    <name evidence="2 3" type="primary">Emp1</name>
</gene>
<reference evidence="2" key="4">
    <citation type="submission" date="2025-09" db="UniProtKB">
        <authorList>
            <consortium name="Ensembl"/>
        </authorList>
    </citation>
    <scope>IDENTIFICATION</scope>
    <source>
        <strain evidence="2">C57BL/6J</strain>
    </source>
</reference>
<keyword evidence="4" id="KW-1185">Reference proteome</keyword>
<dbReference type="SMR" id="S4R2U4"/>
<reference evidence="2" key="3">
    <citation type="submission" date="2025-08" db="UniProtKB">
        <authorList>
            <consortium name="Ensembl"/>
        </authorList>
    </citation>
    <scope>IDENTIFICATION</scope>
    <source>
        <strain evidence="2">C57BL/6J</strain>
    </source>
</reference>
<keyword evidence="1" id="KW-0812">Transmembrane</keyword>
<dbReference type="GeneTree" id="ENSGT00950000182696"/>